<feature type="coiled-coil region" evidence="1">
    <location>
        <begin position="182"/>
        <end position="220"/>
    </location>
</feature>
<accession>A0A1I3NWF9</accession>
<evidence type="ECO:0000313" key="3">
    <source>
        <dbReference type="Proteomes" id="UP000199545"/>
    </source>
</evidence>
<protein>
    <submittedName>
        <fullName evidence="2">Uncharacterized protein</fullName>
    </submittedName>
</protein>
<evidence type="ECO:0000313" key="2">
    <source>
        <dbReference type="EMBL" id="SFJ13603.1"/>
    </source>
</evidence>
<dbReference type="EMBL" id="FORR01000005">
    <property type="protein sequence ID" value="SFJ13603.1"/>
    <property type="molecule type" value="Genomic_DNA"/>
</dbReference>
<proteinExistence type="predicted"/>
<evidence type="ECO:0000256" key="1">
    <source>
        <dbReference type="SAM" id="Coils"/>
    </source>
</evidence>
<keyword evidence="3" id="KW-1185">Reference proteome</keyword>
<organism evidence="2 3">
    <name type="scientific">Thermoflavimicrobium dichotomicum</name>
    <dbReference type="NCBI Taxonomy" id="46223"/>
    <lineage>
        <taxon>Bacteria</taxon>
        <taxon>Bacillati</taxon>
        <taxon>Bacillota</taxon>
        <taxon>Bacilli</taxon>
        <taxon>Bacillales</taxon>
        <taxon>Thermoactinomycetaceae</taxon>
        <taxon>Thermoflavimicrobium</taxon>
    </lineage>
</organism>
<gene>
    <name evidence="2" type="ORF">SAMN05421852_1052</name>
</gene>
<dbReference type="Proteomes" id="UP000199545">
    <property type="component" value="Unassembled WGS sequence"/>
</dbReference>
<reference evidence="2 3" key="1">
    <citation type="submission" date="2016-10" db="EMBL/GenBank/DDBJ databases">
        <authorList>
            <person name="de Groot N.N."/>
        </authorList>
    </citation>
    <scope>NUCLEOTIDE SEQUENCE [LARGE SCALE GENOMIC DNA]</scope>
    <source>
        <strain evidence="2 3">DSM 44778</strain>
    </source>
</reference>
<keyword evidence="1" id="KW-0175">Coiled coil</keyword>
<dbReference type="AlphaFoldDB" id="A0A1I3NWF9"/>
<name>A0A1I3NWF9_9BACL</name>
<sequence length="281" mass="33497">MMSKTVIHLEGIPLNIMDLERAWFHRIQTHFFDYLHQVAEWFAYTLQTKPKYMITHEYDPPWDSSGKLIHAKQPFQLSDYPLLQEFIEEYNGCTYATFMSGCGFRHETFREDLEHLTISWLNGHLEDLIIEHYSFLPPEKLNELLTAIFDEQLFDDSLFVYSIELIEKIGIMDSKLLFELGKEKALQQIEQEKLESERKHKQEEADNQTAKMILKKLRAQYKLIYRENMPERIEKPFFNAKIKPLLIQLIQQGFSLTQIRLLSRCAIWSNSVTWELEHFSL</sequence>